<sequence length="14" mass="1580">MTGFGCPLFSNKMF</sequence>
<organism evidence="1 2">
    <name type="scientific">Rattus norvegicus</name>
    <name type="common">Rat</name>
    <dbReference type="NCBI Taxonomy" id="10116"/>
    <lineage>
        <taxon>Eukaryota</taxon>
        <taxon>Metazoa</taxon>
        <taxon>Chordata</taxon>
        <taxon>Craniata</taxon>
        <taxon>Vertebrata</taxon>
        <taxon>Euteleostomi</taxon>
        <taxon>Mammalia</taxon>
        <taxon>Eutheria</taxon>
        <taxon>Euarchontoglires</taxon>
        <taxon>Glires</taxon>
        <taxon>Rodentia</taxon>
        <taxon>Myomorpha</taxon>
        <taxon>Muroidea</taxon>
        <taxon>Muridae</taxon>
        <taxon>Murinae</taxon>
        <taxon>Rattus</taxon>
    </lineage>
</organism>
<evidence type="ECO:0000313" key="1">
    <source>
        <dbReference type="EMBL" id="EDM03863.1"/>
    </source>
</evidence>
<protein>
    <submittedName>
        <fullName evidence="1">RCG34434</fullName>
    </submittedName>
</protein>
<reference evidence="1 2" key="1">
    <citation type="submission" date="2005-07" db="EMBL/GenBank/DDBJ databases">
        <authorList>
            <person name="Mural R.J."/>
            <person name="Li P.W."/>
            <person name="Adams M.D."/>
            <person name="Amanatides P.G."/>
            <person name="Baden-Tillson H."/>
            <person name="Barnstead M."/>
            <person name="Chin S.H."/>
            <person name="Dew I."/>
            <person name="Evans C.A."/>
            <person name="Ferriera S."/>
            <person name="Flanigan M."/>
            <person name="Fosler C."/>
            <person name="Glodek A."/>
            <person name="Gu Z."/>
            <person name="Holt R.A."/>
            <person name="Jennings D."/>
            <person name="Kraft C.L."/>
            <person name="Lu F."/>
            <person name="Nguyen T."/>
            <person name="Nusskern D.R."/>
            <person name="Pfannkoch C.M."/>
            <person name="Sitter C."/>
            <person name="Sutton G.G."/>
            <person name="Venter J.C."/>
            <person name="Wang Z."/>
            <person name="Woodage T."/>
            <person name="Zheng X.H."/>
            <person name="Zhong F."/>
        </authorList>
    </citation>
    <scope>NUCLEOTIDE SEQUENCE [LARGE SCALE GENOMIC DNA]</scope>
    <source>
        <strain>BN</strain>
        <strain evidence="2">Sprague-Dawley</strain>
    </source>
</reference>
<dbReference type="Proteomes" id="UP000234681">
    <property type="component" value="Chromosome 10"/>
</dbReference>
<evidence type="ECO:0000313" key="2">
    <source>
        <dbReference type="Proteomes" id="UP000234681"/>
    </source>
</evidence>
<gene>
    <name evidence="1" type="ORF">rCG_34434</name>
</gene>
<dbReference type="EMBL" id="CH473948">
    <property type="protein sequence ID" value="EDM03863.1"/>
    <property type="molecule type" value="Genomic_DNA"/>
</dbReference>
<proteinExistence type="predicted"/>
<accession>A6HCV8</accession>
<name>A6HCV8_RAT</name>